<comment type="catalytic activity">
    <reaction evidence="1">
        <text>ATP + protein L-histidine = ADP + protein N-phospho-L-histidine.</text>
        <dbReference type="EC" id="2.7.13.3"/>
    </reaction>
</comment>
<feature type="domain" description="PAS" evidence="7">
    <location>
        <begin position="332"/>
        <end position="412"/>
    </location>
</feature>
<evidence type="ECO:0000313" key="10">
    <source>
        <dbReference type="Proteomes" id="UP000006365"/>
    </source>
</evidence>
<dbReference type="KEGG" id="dpr:Despr_0123"/>
<dbReference type="PROSITE" id="PS50109">
    <property type="entry name" value="HIS_KIN"/>
    <property type="match status" value="1"/>
</dbReference>
<dbReference type="Gene3D" id="1.10.287.130">
    <property type="match status" value="1"/>
</dbReference>
<dbReference type="InterPro" id="IPR013656">
    <property type="entry name" value="PAS_4"/>
</dbReference>
<sequence>MGLSFFQSIEDAKTISQSRLEREKSALNSLQHISDALLHERQWLFQQIANSDKVRGYFIGESVGMTKEYGLKAGADAVTRYFDEVISGKGKDRHFSALVLYDRQGQVIAQAGPSFPLDRNELAAGEVGFQVQSDEALGDYLLLTASVTVAGEAVGALVGVISLESWFTHLFASDQASPPLPNLDLVLLVGPTRIHPATVHEAIKKPARSLVEEARATAQPAFASILEDEAGSTLVFVLNHSPYSDLNLVRVMEADLVGLGSDGYTRHVFIGVFFALTVLFFLLALRLYYRSIFLAAEVTATQQANALVTSKNEQLVREMAEKKRIREALASRESLLSGLINTTPDLIFYTDSDAAVLGSNASFNQFFAITDANATGSDQRAITRFFSFINEHRQAVLVDRKTVSLEEWVRNTAGEEQLFDCLITPFIKEDEERPGLLGVFRDVTDNRRLALEVQRQEEQFKLILEGVNIGVWRVCVDTGEVQVSKAGELLGFAPEKLEHLTIETFLDLIHPAEQSGLHRLLLDCLEGESNFLEHEFRMRHQDGCWTWVFAKGRMFSQNELRQGRWFVAILVDISSRISAEQELQAMNNLLEERIAQRTEELNKVYAQLMQQEKMVALGQLAAGISHELNNPVNFIQINFATLQGYFTDFMELYRLYRESLEGLDTREHSPVRRALDKREQEIQLREILLDIPLLFDETERGFDRVAHIIGSMRNFSRQNKETVLEEVDINECIQDTITLAYSLYKYEADVLTRLYKYEADVLTRLGQLPRIQGVGELLNQVFLNLIVNAAQAIRDSETRDRGRIVIETWSDADNVHCTVKDDGPGITEEHLPRLFEPFFTTKEPGNGTGLGLSVSYDIVVNKHNGSLVAGNQVKGGAVFTVSLPLRQPNLQ</sequence>
<dbReference type="InterPro" id="IPR000700">
    <property type="entry name" value="PAS-assoc_C"/>
</dbReference>
<feature type="domain" description="PAC" evidence="8">
    <location>
        <begin position="403"/>
        <end position="455"/>
    </location>
</feature>
<keyword evidence="3" id="KW-0597">Phosphoprotein</keyword>
<evidence type="ECO:0000259" key="6">
    <source>
        <dbReference type="PROSITE" id="PS50109"/>
    </source>
</evidence>
<dbReference type="EC" id="2.7.13.3" evidence="2"/>
<dbReference type="InterPro" id="IPR000014">
    <property type="entry name" value="PAS"/>
</dbReference>
<dbReference type="InterPro" id="IPR003594">
    <property type="entry name" value="HATPase_dom"/>
</dbReference>
<evidence type="ECO:0000313" key="9">
    <source>
        <dbReference type="EMBL" id="ADW16314.1"/>
    </source>
</evidence>
<dbReference type="CDD" id="cd00082">
    <property type="entry name" value="HisKA"/>
    <property type="match status" value="1"/>
</dbReference>
<evidence type="ECO:0000256" key="4">
    <source>
        <dbReference type="SAM" id="Coils"/>
    </source>
</evidence>
<keyword evidence="5" id="KW-1133">Transmembrane helix</keyword>
<keyword evidence="5" id="KW-0472">Membrane</keyword>
<feature type="domain" description="PAC" evidence="8">
    <location>
        <begin position="532"/>
        <end position="585"/>
    </location>
</feature>
<evidence type="ECO:0000259" key="7">
    <source>
        <dbReference type="PROSITE" id="PS50112"/>
    </source>
</evidence>
<dbReference type="InterPro" id="IPR004358">
    <property type="entry name" value="Sig_transdc_His_kin-like_C"/>
</dbReference>
<evidence type="ECO:0000256" key="2">
    <source>
        <dbReference type="ARBA" id="ARBA00012438"/>
    </source>
</evidence>
<dbReference type="InterPro" id="IPR013655">
    <property type="entry name" value="PAS_fold_3"/>
</dbReference>
<evidence type="ECO:0000259" key="8">
    <source>
        <dbReference type="PROSITE" id="PS50113"/>
    </source>
</evidence>
<dbReference type="InterPro" id="IPR005467">
    <property type="entry name" value="His_kinase_dom"/>
</dbReference>
<feature type="transmembrane region" description="Helical" evidence="5">
    <location>
        <begin position="268"/>
        <end position="289"/>
    </location>
</feature>
<protein>
    <recommendedName>
        <fullName evidence="2">histidine kinase</fullName>
        <ecNumber evidence="2">2.7.13.3</ecNumber>
    </recommendedName>
</protein>
<feature type="domain" description="Histidine kinase" evidence="6">
    <location>
        <begin position="623"/>
        <end position="887"/>
    </location>
</feature>
<name>A0A7U4DMT6_DESPD</name>
<dbReference type="SMART" id="SM00387">
    <property type="entry name" value="HATPase_c"/>
    <property type="match status" value="1"/>
</dbReference>
<reference evidence="9 10" key="1">
    <citation type="journal article" date="2011" name="Stand. Genomic Sci.">
        <title>Complete genome sequence of Desulfobulbus propionicus type strain (1pr3).</title>
        <authorList>
            <person name="Pagani I."/>
            <person name="Lapidus A."/>
            <person name="Nolan M."/>
            <person name="Lucas S."/>
            <person name="Hammon N."/>
            <person name="Deshpande S."/>
            <person name="Cheng J.F."/>
            <person name="Chertkov O."/>
            <person name="Davenport K."/>
            <person name="Tapia R."/>
            <person name="Han C."/>
            <person name="Goodwin L."/>
            <person name="Pitluck S."/>
            <person name="Liolios K."/>
            <person name="Mavromatis K."/>
            <person name="Ivanova N."/>
            <person name="Mikhailova N."/>
            <person name="Pati A."/>
            <person name="Chen A."/>
            <person name="Palaniappan K."/>
            <person name="Land M."/>
            <person name="Hauser L."/>
            <person name="Chang Y.J."/>
            <person name="Jeffries C.D."/>
            <person name="Detter J.C."/>
            <person name="Brambilla E."/>
            <person name="Kannan K.P."/>
            <person name="Djao O.D."/>
            <person name="Rohde M."/>
            <person name="Pukall R."/>
            <person name="Spring S."/>
            <person name="Goker M."/>
            <person name="Sikorski J."/>
            <person name="Woyke T."/>
            <person name="Bristow J."/>
            <person name="Eisen J.A."/>
            <person name="Markowitz V."/>
            <person name="Hugenholtz P."/>
            <person name="Kyrpides N.C."/>
            <person name="Klenk H.P."/>
        </authorList>
    </citation>
    <scope>NUCLEOTIDE SEQUENCE [LARGE SCALE GENOMIC DNA]</scope>
    <source>
        <strain evidence="10">ATCC 33891 / DSM 2032 / 1pr3</strain>
    </source>
</reference>
<dbReference type="InterPro" id="IPR035965">
    <property type="entry name" value="PAS-like_dom_sf"/>
</dbReference>
<dbReference type="AlphaFoldDB" id="A0A7U4DMT6"/>
<gene>
    <name evidence="9" type="ordered locus">Despr_0123</name>
</gene>
<dbReference type="Pfam" id="PF08448">
    <property type="entry name" value="PAS_4"/>
    <property type="match status" value="1"/>
</dbReference>
<dbReference type="Proteomes" id="UP000006365">
    <property type="component" value="Chromosome"/>
</dbReference>
<dbReference type="GO" id="GO:0000155">
    <property type="term" value="F:phosphorelay sensor kinase activity"/>
    <property type="evidence" value="ECO:0007669"/>
    <property type="project" value="InterPro"/>
</dbReference>
<evidence type="ECO:0000256" key="3">
    <source>
        <dbReference type="ARBA" id="ARBA00022553"/>
    </source>
</evidence>
<dbReference type="Gene3D" id="3.30.450.20">
    <property type="entry name" value="PAS domain"/>
    <property type="match status" value="2"/>
</dbReference>
<dbReference type="PROSITE" id="PS50112">
    <property type="entry name" value="PAS"/>
    <property type="match status" value="2"/>
</dbReference>
<dbReference type="PANTHER" id="PTHR43065:SF50">
    <property type="entry name" value="HISTIDINE KINASE"/>
    <property type="match status" value="1"/>
</dbReference>
<dbReference type="InterPro" id="IPR003661">
    <property type="entry name" value="HisK_dim/P_dom"/>
</dbReference>
<dbReference type="PRINTS" id="PR00344">
    <property type="entry name" value="BCTRLSENSOR"/>
</dbReference>
<feature type="coiled-coil region" evidence="4">
    <location>
        <begin position="580"/>
        <end position="607"/>
    </location>
</feature>
<keyword evidence="9" id="KW-0418">Kinase</keyword>
<dbReference type="InterPro" id="IPR036890">
    <property type="entry name" value="HATPase_C_sf"/>
</dbReference>
<keyword evidence="5" id="KW-0812">Transmembrane</keyword>
<dbReference type="SUPFAM" id="SSF55785">
    <property type="entry name" value="PYP-like sensor domain (PAS domain)"/>
    <property type="match status" value="2"/>
</dbReference>
<dbReference type="Pfam" id="PF08447">
    <property type="entry name" value="PAS_3"/>
    <property type="match status" value="1"/>
</dbReference>
<dbReference type="CDD" id="cd00130">
    <property type="entry name" value="PAS"/>
    <property type="match status" value="1"/>
</dbReference>
<dbReference type="InterPro" id="IPR036097">
    <property type="entry name" value="HisK_dim/P_sf"/>
</dbReference>
<dbReference type="PROSITE" id="PS50113">
    <property type="entry name" value="PAC"/>
    <property type="match status" value="2"/>
</dbReference>
<proteinExistence type="predicted"/>
<dbReference type="PANTHER" id="PTHR43065">
    <property type="entry name" value="SENSOR HISTIDINE KINASE"/>
    <property type="match status" value="1"/>
</dbReference>
<dbReference type="Pfam" id="PF02518">
    <property type="entry name" value="HATPase_c"/>
    <property type="match status" value="1"/>
</dbReference>
<keyword evidence="10" id="KW-1185">Reference proteome</keyword>
<evidence type="ECO:0000256" key="1">
    <source>
        <dbReference type="ARBA" id="ARBA00000085"/>
    </source>
</evidence>
<dbReference type="Gene3D" id="3.30.565.10">
    <property type="entry name" value="Histidine kinase-like ATPase, C-terminal domain"/>
    <property type="match status" value="1"/>
</dbReference>
<accession>A0A7U4DMT6</accession>
<feature type="domain" description="PAS" evidence="7">
    <location>
        <begin position="488"/>
        <end position="528"/>
    </location>
</feature>
<keyword evidence="4" id="KW-0175">Coiled coil</keyword>
<keyword evidence="9" id="KW-0808">Transferase</keyword>
<dbReference type="EMBL" id="CP002364">
    <property type="protein sequence ID" value="ADW16314.1"/>
    <property type="molecule type" value="Genomic_DNA"/>
</dbReference>
<organism evidence="9 10">
    <name type="scientific">Desulfobulbus propionicus (strain ATCC 33891 / DSM 2032 / VKM B-1956 / 1pr3)</name>
    <dbReference type="NCBI Taxonomy" id="577650"/>
    <lineage>
        <taxon>Bacteria</taxon>
        <taxon>Pseudomonadati</taxon>
        <taxon>Thermodesulfobacteriota</taxon>
        <taxon>Desulfobulbia</taxon>
        <taxon>Desulfobulbales</taxon>
        <taxon>Desulfobulbaceae</taxon>
        <taxon>Desulfobulbus</taxon>
    </lineage>
</organism>
<dbReference type="SUPFAM" id="SSF47384">
    <property type="entry name" value="Homodimeric domain of signal transducing histidine kinase"/>
    <property type="match status" value="1"/>
</dbReference>
<dbReference type="SUPFAM" id="SSF55874">
    <property type="entry name" value="ATPase domain of HSP90 chaperone/DNA topoisomerase II/histidine kinase"/>
    <property type="match status" value="1"/>
</dbReference>
<dbReference type="NCBIfam" id="TIGR00229">
    <property type="entry name" value="sensory_box"/>
    <property type="match status" value="2"/>
</dbReference>
<evidence type="ECO:0000256" key="5">
    <source>
        <dbReference type="SAM" id="Phobius"/>
    </source>
</evidence>